<feature type="compositionally biased region" description="Low complexity" evidence="1">
    <location>
        <begin position="158"/>
        <end position="168"/>
    </location>
</feature>
<feature type="region of interest" description="Disordered" evidence="1">
    <location>
        <begin position="80"/>
        <end position="184"/>
    </location>
</feature>
<evidence type="ECO:0008006" key="4">
    <source>
        <dbReference type="Google" id="ProtNLM"/>
    </source>
</evidence>
<dbReference type="AlphaFoldDB" id="A0A7J7ZQW5"/>
<evidence type="ECO:0000313" key="3">
    <source>
        <dbReference type="Proteomes" id="UP000585614"/>
    </source>
</evidence>
<organism evidence="2 3">
    <name type="scientific">Rhinolophus ferrumequinum</name>
    <name type="common">Greater horseshoe bat</name>
    <dbReference type="NCBI Taxonomy" id="59479"/>
    <lineage>
        <taxon>Eukaryota</taxon>
        <taxon>Metazoa</taxon>
        <taxon>Chordata</taxon>
        <taxon>Craniata</taxon>
        <taxon>Vertebrata</taxon>
        <taxon>Euteleostomi</taxon>
        <taxon>Mammalia</taxon>
        <taxon>Eutheria</taxon>
        <taxon>Laurasiatheria</taxon>
        <taxon>Chiroptera</taxon>
        <taxon>Yinpterochiroptera</taxon>
        <taxon>Rhinolophoidea</taxon>
        <taxon>Rhinolophidae</taxon>
        <taxon>Rhinolophinae</taxon>
        <taxon>Rhinolophus</taxon>
    </lineage>
</organism>
<feature type="compositionally biased region" description="Low complexity" evidence="1">
    <location>
        <begin position="133"/>
        <end position="151"/>
    </location>
</feature>
<evidence type="ECO:0000256" key="1">
    <source>
        <dbReference type="SAM" id="MobiDB-lite"/>
    </source>
</evidence>
<feature type="compositionally biased region" description="Low complexity" evidence="1">
    <location>
        <begin position="102"/>
        <end position="124"/>
    </location>
</feature>
<evidence type="ECO:0000313" key="2">
    <source>
        <dbReference type="EMBL" id="KAF6376435.1"/>
    </source>
</evidence>
<dbReference type="EMBL" id="JACAGC010000003">
    <property type="protein sequence ID" value="KAF6376435.1"/>
    <property type="molecule type" value="Genomic_DNA"/>
</dbReference>
<comment type="caution">
    <text evidence="2">The sequence shown here is derived from an EMBL/GenBank/DDBJ whole genome shotgun (WGS) entry which is preliminary data.</text>
</comment>
<sequence>MPDPWLNTGQEEELKPYVEALSDAIDRWVIEELVKLGFRWEDVKNTLSNKIYNNNIMVAYRILQTQKPKLQYRAIKAEQQPMDHEPGQKAQESASPTAILGSSTTISESRTTSSPSSTGSNTATPKPGWGSRTATPTLSPGSSTTTLSPAPQCHPGDSLSSHSTSSSSGNPKEVKQGQRLVARR</sequence>
<gene>
    <name evidence="2" type="ORF">mRhiFer1_009626</name>
</gene>
<accession>A0A7J7ZQW5</accession>
<proteinExistence type="predicted"/>
<protein>
    <recommendedName>
        <fullName evidence="4">UBA domain-containing protein</fullName>
    </recommendedName>
</protein>
<reference evidence="2 3" key="1">
    <citation type="journal article" date="2020" name="Nature">
        <title>Six reference-quality genomes reveal evolution of bat adaptations.</title>
        <authorList>
            <person name="Jebb D."/>
            <person name="Huang Z."/>
            <person name="Pippel M."/>
            <person name="Hughes G.M."/>
            <person name="Lavrichenko K."/>
            <person name="Devanna P."/>
            <person name="Winkler S."/>
            <person name="Jermiin L.S."/>
            <person name="Skirmuntt E.C."/>
            <person name="Katzourakis A."/>
            <person name="Burkitt-Gray L."/>
            <person name="Ray D.A."/>
            <person name="Sullivan K.A.M."/>
            <person name="Roscito J.G."/>
            <person name="Kirilenko B.M."/>
            <person name="Davalos L.M."/>
            <person name="Corthals A.P."/>
            <person name="Power M.L."/>
            <person name="Jones G."/>
            <person name="Ransome R.D."/>
            <person name="Dechmann D.K.N."/>
            <person name="Locatelli A.G."/>
            <person name="Puechmaille S.J."/>
            <person name="Fedrigo O."/>
            <person name="Jarvis E.D."/>
            <person name="Hiller M."/>
            <person name="Vernes S.C."/>
            <person name="Myers E.W."/>
            <person name="Teeling E.C."/>
        </authorList>
    </citation>
    <scope>NUCLEOTIDE SEQUENCE [LARGE SCALE GENOMIC DNA]</scope>
    <source>
        <strain evidence="2">MRhiFer1</strain>
        <tissue evidence="2">Lung</tissue>
    </source>
</reference>
<dbReference type="Proteomes" id="UP000585614">
    <property type="component" value="Unassembled WGS sequence"/>
</dbReference>
<dbReference type="Gene3D" id="1.10.8.10">
    <property type="entry name" value="DNA helicase RuvA subunit, C-terminal domain"/>
    <property type="match status" value="1"/>
</dbReference>
<name>A0A7J7ZQW5_RHIFE</name>